<dbReference type="InParanoid" id="A0A6I9RST1"/>
<feature type="domain" description="RING-type" evidence="16">
    <location>
        <begin position="144"/>
        <end position="183"/>
    </location>
</feature>
<keyword evidence="9" id="KW-0156">Chromatin regulator</keyword>
<dbReference type="PROSITE" id="PS50016">
    <property type="entry name" value="ZF_PHD_2"/>
    <property type="match status" value="1"/>
</dbReference>
<sequence>MAPACDLPCDGDGVCMVCKATPLEAELMLCQTCATPWHAPCLARRPETLASVADWECPDCSPSAATSIPVPAGGLSGASGDLIASIRAIEADTSLTEEEKARRRQALVSGGAEQAVDEEEKEKKKKAEGEDDDVLDLFDEKFKCAFCMQLPERPVTTPCGHNFCLKCFQKWVGQGKRKCAKCRDHIPASMASQPRINSALVVAIRMAKTTKLASTGNSARVYHFVHNENRPEKAFTTERAKKAGKANACSGQIFVTVPPDHFGPILAEHDPKRNKGVLVGEVWEDRMECRQWGAHFPHVAGIAGQSEQGAQSVALSGGYEDDEDHGDWFLYTGSGGRDLSGNKRTNKNQSFDQKFEKLNKALRVSCLKGYPVRVVRSHKEKRSSYAPEKGVRYDGIYRIEKCWHKVGVQGFKVCRYLFVRCDNEPAPWTSDEHGDSPRPLPAIQELKHATDITVRKQSPAWDYDEEHGWRWTKPPPQSKRCAPSGKSEKKRGRSTTKHGQSTSVRERLLKEFGCLICGKVMSLPLTTPCAHNFCKQCLLGSYPDQSFVRERTRGGGRTLRAQKIVKKCPSCPNDISDFLQNPQVNRELMDLIESLQQRTDENVEFSEEGSAVVDKSEEENNSGNEKLSGYGSDSTDDKVSDEQIDGLVGNRPTEESDALGEKQLESVDRDSEVNAGKPEMEEVGEDCPSHMHRTVNQGSRKRRKAGAQKRAGKKAKGGEVGNVSE</sequence>
<evidence type="ECO:0000256" key="5">
    <source>
        <dbReference type="ARBA" id="ARBA00022723"/>
    </source>
</evidence>
<dbReference type="PROSITE" id="PS50089">
    <property type="entry name" value="ZF_RING_2"/>
    <property type="match status" value="2"/>
</dbReference>
<dbReference type="FunFam" id="2.30.280.10:FF:000002">
    <property type="entry name" value="E3 ubiquitin-protein ligase ORTHRUS 2"/>
    <property type="match status" value="1"/>
</dbReference>
<dbReference type="InterPro" id="IPR013083">
    <property type="entry name" value="Znf_RING/FYVE/PHD"/>
</dbReference>
<dbReference type="SMART" id="SM00249">
    <property type="entry name" value="PHD"/>
    <property type="match status" value="1"/>
</dbReference>
<comment type="pathway">
    <text evidence="2">Protein modification; protein ubiquitination.</text>
</comment>
<dbReference type="InterPro" id="IPR001965">
    <property type="entry name" value="Znf_PHD"/>
</dbReference>
<dbReference type="InterPro" id="IPR027370">
    <property type="entry name" value="Znf-RING_euk"/>
</dbReference>
<evidence type="ECO:0000256" key="9">
    <source>
        <dbReference type="ARBA" id="ARBA00022853"/>
    </source>
</evidence>
<reference evidence="19" key="1">
    <citation type="submission" date="2025-08" db="UniProtKB">
        <authorList>
            <consortium name="RefSeq"/>
        </authorList>
    </citation>
    <scope>IDENTIFICATION</scope>
</reference>
<comment type="catalytic activity">
    <reaction evidence="1">
        <text>S-ubiquitinyl-[E2 ubiquitin-conjugating enzyme]-L-cysteine + [acceptor protein]-L-lysine = [E2 ubiquitin-conjugating enzyme]-L-cysteine + N(6)-ubiquitinyl-[acceptor protein]-L-lysine.</text>
        <dbReference type="EC" id="2.3.2.27"/>
    </reaction>
</comment>
<evidence type="ECO:0000256" key="4">
    <source>
        <dbReference type="ARBA" id="ARBA00022679"/>
    </source>
</evidence>
<dbReference type="InterPro" id="IPR001841">
    <property type="entry name" value="Znf_RING"/>
</dbReference>
<evidence type="ECO:0000256" key="2">
    <source>
        <dbReference type="ARBA" id="ARBA00004906"/>
    </source>
</evidence>
<keyword evidence="18" id="KW-1185">Reference proteome</keyword>
<dbReference type="SUPFAM" id="SSF88697">
    <property type="entry name" value="PUA domain-like"/>
    <property type="match status" value="1"/>
</dbReference>
<evidence type="ECO:0000256" key="7">
    <source>
        <dbReference type="ARBA" id="ARBA00022786"/>
    </source>
</evidence>
<evidence type="ECO:0000256" key="13">
    <source>
        <dbReference type="PROSITE-ProRule" id="PRU00358"/>
    </source>
</evidence>
<dbReference type="InterPro" id="IPR018957">
    <property type="entry name" value="Znf_C3HC4_RING-type"/>
</dbReference>
<dbReference type="Proteomes" id="UP000504607">
    <property type="component" value="Chromosome 8"/>
</dbReference>
<accession>A0A6I9RST1</accession>
<keyword evidence="6 12" id="KW-0863">Zinc-finger</keyword>
<dbReference type="InterPro" id="IPR045134">
    <property type="entry name" value="UHRF1/2-like"/>
</dbReference>
<protein>
    <recommendedName>
        <fullName evidence="3">RING-type E3 ubiquitin transferase</fullName>
        <ecNumber evidence="3">2.3.2.27</ecNumber>
    </recommendedName>
</protein>
<dbReference type="InterPro" id="IPR047498">
    <property type="entry name" value="RING-HC_ORTHRUS_rpt1"/>
</dbReference>
<evidence type="ECO:0000256" key="6">
    <source>
        <dbReference type="ARBA" id="ARBA00022771"/>
    </source>
</evidence>
<dbReference type="InterPro" id="IPR019787">
    <property type="entry name" value="Znf_PHD-finger"/>
</dbReference>
<dbReference type="InterPro" id="IPR003105">
    <property type="entry name" value="SRA_YDG"/>
</dbReference>
<name>A0A6I9RST1_ELAGV</name>
<evidence type="ECO:0000256" key="11">
    <source>
        <dbReference type="ARBA" id="ARBA00023242"/>
    </source>
</evidence>
<dbReference type="PROSITE" id="PS51015">
    <property type="entry name" value="YDG"/>
    <property type="match status" value="1"/>
</dbReference>
<feature type="compositionally biased region" description="Basic residues" evidence="14">
    <location>
        <begin position="699"/>
        <end position="715"/>
    </location>
</feature>
<dbReference type="SMART" id="SM00466">
    <property type="entry name" value="SRA"/>
    <property type="match status" value="1"/>
</dbReference>
<organism evidence="18 19">
    <name type="scientific">Elaeis guineensis var. tenera</name>
    <name type="common">Oil palm</name>
    <dbReference type="NCBI Taxonomy" id="51953"/>
    <lineage>
        <taxon>Eukaryota</taxon>
        <taxon>Viridiplantae</taxon>
        <taxon>Streptophyta</taxon>
        <taxon>Embryophyta</taxon>
        <taxon>Tracheophyta</taxon>
        <taxon>Spermatophyta</taxon>
        <taxon>Magnoliopsida</taxon>
        <taxon>Liliopsida</taxon>
        <taxon>Arecaceae</taxon>
        <taxon>Arecoideae</taxon>
        <taxon>Cocoseae</taxon>
        <taxon>Elaeidinae</taxon>
        <taxon>Elaeis</taxon>
    </lineage>
</organism>
<dbReference type="SUPFAM" id="SSF57850">
    <property type="entry name" value="RING/U-box"/>
    <property type="match status" value="2"/>
</dbReference>
<dbReference type="GeneID" id="105049745"/>
<dbReference type="Pfam" id="PF02182">
    <property type="entry name" value="SAD_SRA"/>
    <property type="match status" value="1"/>
</dbReference>
<dbReference type="FunCoup" id="A0A6I9RST1">
    <property type="interactions" value="116"/>
</dbReference>
<gene>
    <name evidence="19" type="primary">LOC105049745</name>
</gene>
<dbReference type="GO" id="GO:0044027">
    <property type="term" value="P:negative regulation of gene expression via chromosomal CpG island methylation"/>
    <property type="evidence" value="ECO:0007669"/>
    <property type="project" value="TreeGrafter"/>
</dbReference>
<feature type="region of interest" description="Disordered" evidence="14">
    <location>
        <begin position="600"/>
        <end position="725"/>
    </location>
</feature>
<evidence type="ECO:0000313" key="18">
    <source>
        <dbReference type="Proteomes" id="UP000504607"/>
    </source>
</evidence>
<evidence type="ECO:0000256" key="12">
    <source>
        <dbReference type="PROSITE-ProRule" id="PRU00175"/>
    </source>
</evidence>
<dbReference type="AlphaFoldDB" id="A0A6I9RST1"/>
<keyword evidence="11 13" id="KW-0539">Nucleus</keyword>
<evidence type="ECO:0000256" key="14">
    <source>
        <dbReference type="SAM" id="MobiDB-lite"/>
    </source>
</evidence>
<dbReference type="InterPro" id="IPR036987">
    <property type="entry name" value="SRA-YDG_sf"/>
</dbReference>
<dbReference type="GO" id="GO:0005634">
    <property type="term" value="C:nucleus"/>
    <property type="evidence" value="ECO:0007669"/>
    <property type="project" value="UniProtKB-SubCell"/>
</dbReference>
<dbReference type="InterPro" id="IPR011011">
    <property type="entry name" value="Znf_FYVE_PHD"/>
</dbReference>
<dbReference type="InterPro" id="IPR017907">
    <property type="entry name" value="Znf_RING_CS"/>
</dbReference>
<feature type="domain" description="YDG" evidence="17">
    <location>
        <begin position="272"/>
        <end position="420"/>
    </location>
</feature>
<evidence type="ECO:0000256" key="8">
    <source>
        <dbReference type="ARBA" id="ARBA00022833"/>
    </source>
</evidence>
<keyword evidence="10" id="KW-0238">DNA-binding</keyword>
<comment type="subcellular location">
    <subcellularLocation>
        <location evidence="13">Nucleus</location>
    </subcellularLocation>
</comment>
<dbReference type="GO" id="GO:0008270">
    <property type="term" value="F:zinc ion binding"/>
    <property type="evidence" value="ECO:0007669"/>
    <property type="project" value="UniProtKB-KW"/>
</dbReference>
<keyword evidence="7" id="KW-0833">Ubl conjugation pathway</keyword>
<dbReference type="CDD" id="cd23138">
    <property type="entry name" value="RING-HC_ORTHRUS_rpt1"/>
    <property type="match status" value="1"/>
</dbReference>
<evidence type="ECO:0000256" key="3">
    <source>
        <dbReference type="ARBA" id="ARBA00012483"/>
    </source>
</evidence>
<dbReference type="EC" id="2.3.2.27" evidence="3"/>
<dbReference type="PROSITE" id="PS01359">
    <property type="entry name" value="ZF_PHD_1"/>
    <property type="match status" value="1"/>
</dbReference>
<dbReference type="PANTHER" id="PTHR14140">
    <property type="entry name" value="E3 UBIQUITIN-PROTEIN LIGASE UHRF-RELATED"/>
    <property type="match status" value="1"/>
</dbReference>
<dbReference type="GO" id="GO:0003677">
    <property type="term" value="F:DNA binding"/>
    <property type="evidence" value="ECO:0007669"/>
    <property type="project" value="UniProtKB-KW"/>
</dbReference>
<dbReference type="OrthoDB" id="2270193at2759"/>
<proteinExistence type="predicted"/>
<keyword evidence="5" id="KW-0479">Metal-binding</keyword>
<dbReference type="Gene3D" id="2.30.280.10">
    <property type="entry name" value="SRA-YDG"/>
    <property type="match status" value="1"/>
</dbReference>
<evidence type="ECO:0000259" key="15">
    <source>
        <dbReference type="PROSITE" id="PS50016"/>
    </source>
</evidence>
<evidence type="ECO:0000256" key="1">
    <source>
        <dbReference type="ARBA" id="ARBA00000900"/>
    </source>
</evidence>
<dbReference type="PROSITE" id="PS00518">
    <property type="entry name" value="ZF_RING_1"/>
    <property type="match status" value="1"/>
</dbReference>
<feature type="domain" description="RING-type" evidence="16">
    <location>
        <begin position="514"/>
        <end position="571"/>
    </location>
</feature>
<feature type="region of interest" description="Disordered" evidence="14">
    <location>
        <begin position="100"/>
        <end position="130"/>
    </location>
</feature>
<dbReference type="SMART" id="SM00184">
    <property type="entry name" value="RING"/>
    <property type="match status" value="3"/>
</dbReference>
<feature type="region of interest" description="Disordered" evidence="14">
    <location>
        <begin position="465"/>
        <end position="503"/>
    </location>
</feature>
<evidence type="ECO:0000256" key="10">
    <source>
        <dbReference type="ARBA" id="ARBA00023125"/>
    </source>
</evidence>
<dbReference type="Gene3D" id="3.30.40.10">
    <property type="entry name" value="Zinc/RING finger domain, C3HC4 (zinc finger)"/>
    <property type="match status" value="3"/>
</dbReference>
<keyword evidence="4" id="KW-0808">Transferase</keyword>
<feature type="domain" description="PHD-type" evidence="15">
    <location>
        <begin position="12"/>
        <end position="63"/>
    </location>
</feature>
<dbReference type="RefSeq" id="XP_010927791.1">
    <property type="nucleotide sequence ID" value="XM_010929489.3"/>
</dbReference>
<dbReference type="Pfam" id="PF00097">
    <property type="entry name" value="zf-C3HC4"/>
    <property type="match status" value="1"/>
</dbReference>
<dbReference type="FunFam" id="3.30.40.10:FF:000472">
    <property type="entry name" value="E3 ubiquitin-protein ligase ORTHRUS 2"/>
    <property type="match status" value="1"/>
</dbReference>
<dbReference type="Pfam" id="PF13445">
    <property type="entry name" value="zf-RING_UBOX"/>
    <property type="match status" value="1"/>
</dbReference>
<dbReference type="KEGG" id="egu:105049745"/>
<evidence type="ECO:0000313" key="19">
    <source>
        <dbReference type="RefSeq" id="XP_010927791.1"/>
    </source>
</evidence>
<dbReference type="GO" id="GO:0016567">
    <property type="term" value="P:protein ubiquitination"/>
    <property type="evidence" value="ECO:0007669"/>
    <property type="project" value="UniProtKB-UniPathway"/>
</dbReference>
<dbReference type="InterPro" id="IPR015947">
    <property type="entry name" value="PUA-like_sf"/>
</dbReference>
<dbReference type="InterPro" id="IPR019786">
    <property type="entry name" value="Zinc_finger_PHD-type_CS"/>
</dbReference>
<dbReference type="SUPFAM" id="SSF57903">
    <property type="entry name" value="FYVE/PHD zinc finger"/>
    <property type="match status" value="1"/>
</dbReference>
<evidence type="ECO:0000259" key="17">
    <source>
        <dbReference type="PROSITE" id="PS51015"/>
    </source>
</evidence>
<dbReference type="UniPathway" id="UPA00143"/>
<evidence type="ECO:0000259" key="16">
    <source>
        <dbReference type="PROSITE" id="PS50089"/>
    </source>
</evidence>
<keyword evidence="8" id="KW-0862">Zinc</keyword>
<dbReference type="GO" id="GO:0061630">
    <property type="term" value="F:ubiquitin protein ligase activity"/>
    <property type="evidence" value="ECO:0007669"/>
    <property type="project" value="UniProtKB-EC"/>
</dbReference>
<feature type="compositionally biased region" description="Basic and acidic residues" evidence="14">
    <location>
        <begin position="659"/>
        <end position="672"/>
    </location>
</feature>
<dbReference type="PANTHER" id="PTHR14140:SF27">
    <property type="entry name" value="OS04G0289800 PROTEIN"/>
    <property type="match status" value="1"/>
</dbReference>